<comment type="similarity">
    <text evidence="1">Belongs to the bacterial ribosomal protein bL12 family.</text>
</comment>
<evidence type="ECO:0000259" key="4">
    <source>
        <dbReference type="Pfam" id="PF00542"/>
    </source>
</evidence>
<sequence>MSLSRTLRIPSLPLLRLLSSSAAESRDEKINRIADELLSLTPRERHDYSILFRHKLGLTNWTSSVGPAAAASAAGPSVAAEEEEKKEEEKTAFDIKLEKFDAAAKIKVIKEVRTFTDLGLKEAKEMVEKAPVVLKKGVIKEEALAIVAKLKEIGATAVLE</sequence>
<evidence type="ECO:0000313" key="5">
    <source>
        <dbReference type="EMBL" id="KAJ6792953.1"/>
    </source>
</evidence>
<dbReference type="InterPro" id="IPR014719">
    <property type="entry name" value="Ribosomal_bL12_C/ClpS-like"/>
</dbReference>
<proteinExistence type="inferred from homology"/>
<dbReference type="GO" id="GO:0003729">
    <property type="term" value="F:mRNA binding"/>
    <property type="evidence" value="ECO:0007669"/>
    <property type="project" value="TreeGrafter"/>
</dbReference>
<dbReference type="GO" id="GO:0003735">
    <property type="term" value="F:structural constituent of ribosome"/>
    <property type="evidence" value="ECO:0007669"/>
    <property type="project" value="InterPro"/>
</dbReference>
<dbReference type="GO" id="GO:1990904">
    <property type="term" value="C:ribonucleoprotein complex"/>
    <property type="evidence" value="ECO:0007669"/>
    <property type="project" value="UniProtKB-KW"/>
</dbReference>
<dbReference type="EMBL" id="JANAVB010043220">
    <property type="protein sequence ID" value="KAJ6792953.1"/>
    <property type="molecule type" value="Genomic_DNA"/>
</dbReference>
<dbReference type="InterPro" id="IPR000206">
    <property type="entry name" value="Ribosomal_bL12"/>
</dbReference>
<dbReference type="Pfam" id="PF00542">
    <property type="entry name" value="Ribosomal_L12"/>
    <property type="match status" value="1"/>
</dbReference>
<comment type="caution">
    <text evidence="5">The sequence shown here is derived from an EMBL/GenBank/DDBJ whole genome shotgun (WGS) entry which is preliminary data.</text>
</comment>
<dbReference type="SUPFAM" id="SSF54736">
    <property type="entry name" value="ClpS-like"/>
    <property type="match status" value="1"/>
</dbReference>
<evidence type="ECO:0000256" key="1">
    <source>
        <dbReference type="ARBA" id="ARBA00007197"/>
    </source>
</evidence>
<evidence type="ECO:0000256" key="2">
    <source>
        <dbReference type="ARBA" id="ARBA00022980"/>
    </source>
</evidence>
<reference evidence="5" key="2">
    <citation type="submission" date="2023-04" db="EMBL/GenBank/DDBJ databases">
        <authorList>
            <person name="Bruccoleri R.E."/>
            <person name="Oakeley E.J."/>
            <person name="Faust A.-M."/>
            <person name="Dessus-Babus S."/>
            <person name="Altorfer M."/>
            <person name="Burckhardt D."/>
            <person name="Oertli M."/>
            <person name="Naumann U."/>
            <person name="Petersen F."/>
            <person name="Wong J."/>
        </authorList>
    </citation>
    <scope>NUCLEOTIDE SEQUENCE</scope>
    <source>
        <strain evidence="5">GSM-AAB239-AS_SAM_17_03QT</strain>
        <tissue evidence="5">Leaf</tissue>
    </source>
</reference>
<dbReference type="Proteomes" id="UP001140949">
    <property type="component" value="Unassembled WGS sequence"/>
</dbReference>
<dbReference type="PANTHER" id="PTHR45987:SF11">
    <property type="entry name" value="OS07G0626100 PROTEIN"/>
    <property type="match status" value="1"/>
</dbReference>
<dbReference type="GO" id="GO:0006412">
    <property type="term" value="P:translation"/>
    <property type="evidence" value="ECO:0007669"/>
    <property type="project" value="InterPro"/>
</dbReference>
<dbReference type="CDD" id="cd00387">
    <property type="entry name" value="Ribosomal_L7_L12"/>
    <property type="match status" value="1"/>
</dbReference>
<dbReference type="InterPro" id="IPR013823">
    <property type="entry name" value="Ribosomal_bL12_C"/>
</dbReference>
<keyword evidence="3" id="KW-0687">Ribonucleoprotein</keyword>
<dbReference type="Gene3D" id="3.30.1390.10">
    <property type="match status" value="1"/>
</dbReference>
<accession>A0AAX6DMG3</accession>
<dbReference type="FunFam" id="3.30.1390.10:FF:000001">
    <property type="entry name" value="50S ribosomal protein L7/L12"/>
    <property type="match status" value="1"/>
</dbReference>
<name>A0AAX6DMG3_IRIPA</name>
<keyword evidence="6" id="KW-1185">Reference proteome</keyword>
<dbReference type="PANTHER" id="PTHR45987">
    <property type="entry name" value="39S RIBOSOMAL PROTEIN L12"/>
    <property type="match status" value="1"/>
</dbReference>
<reference evidence="5" key="1">
    <citation type="journal article" date="2023" name="GigaByte">
        <title>Genome assembly of the bearded iris, Iris pallida Lam.</title>
        <authorList>
            <person name="Bruccoleri R.E."/>
            <person name="Oakeley E.J."/>
            <person name="Faust A.M.E."/>
            <person name="Altorfer M."/>
            <person name="Dessus-Babus S."/>
            <person name="Burckhardt D."/>
            <person name="Oertli M."/>
            <person name="Naumann U."/>
            <person name="Petersen F."/>
            <person name="Wong J."/>
        </authorList>
    </citation>
    <scope>NUCLEOTIDE SEQUENCE</scope>
    <source>
        <strain evidence="5">GSM-AAB239-AS_SAM_17_03QT</strain>
    </source>
</reference>
<keyword evidence="2" id="KW-0689">Ribosomal protein</keyword>
<evidence type="ECO:0000313" key="6">
    <source>
        <dbReference type="Proteomes" id="UP001140949"/>
    </source>
</evidence>
<gene>
    <name evidence="5" type="ORF">M6B38_112040</name>
</gene>
<dbReference type="GO" id="GO:0005840">
    <property type="term" value="C:ribosome"/>
    <property type="evidence" value="ECO:0007669"/>
    <property type="project" value="UniProtKB-KW"/>
</dbReference>
<protein>
    <recommendedName>
        <fullName evidence="4">Large ribosomal subunit protein bL12 C-terminal domain-containing protein</fullName>
    </recommendedName>
</protein>
<evidence type="ECO:0000256" key="3">
    <source>
        <dbReference type="ARBA" id="ARBA00023274"/>
    </source>
</evidence>
<organism evidence="5 6">
    <name type="scientific">Iris pallida</name>
    <name type="common">Sweet iris</name>
    <dbReference type="NCBI Taxonomy" id="29817"/>
    <lineage>
        <taxon>Eukaryota</taxon>
        <taxon>Viridiplantae</taxon>
        <taxon>Streptophyta</taxon>
        <taxon>Embryophyta</taxon>
        <taxon>Tracheophyta</taxon>
        <taxon>Spermatophyta</taxon>
        <taxon>Magnoliopsida</taxon>
        <taxon>Liliopsida</taxon>
        <taxon>Asparagales</taxon>
        <taxon>Iridaceae</taxon>
        <taxon>Iridoideae</taxon>
        <taxon>Irideae</taxon>
        <taxon>Iris</taxon>
    </lineage>
</organism>
<dbReference type="AlphaFoldDB" id="A0AAX6DMG3"/>
<feature type="domain" description="Large ribosomal subunit protein bL12 C-terminal" evidence="4">
    <location>
        <begin position="93"/>
        <end position="159"/>
    </location>
</feature>